<name>A0A7R9L3M4_9ACAR</name>
<feature type="non-terminal residue" evidence="5">
    <location>
        <position position="745"/>
    </location>
</feature>
<dbReference type="InterPro" id="IPR042201">
    <property type="entry name" value="FH2_Formin_sf"/>
</dbReference>
<organism evidence="5">
    <name type="scientific">Medioppia subpectinata</name>
    <dbReference type="NCBI Taxonomy" id="1979941"/>
    <lineage>
        <taxon>Eukaryota</taxon>
        <taxon>Metazoa</taxon>
        <taxon>Ecdysozoa</taxon>
        <taxon>Arthropoda</taxon>
        <taxon>Chelicerata</taxon>
        <taxon>Arachnida</taxon>
        <taxon>Acari</taxon>
        <taxon>Acariformes</taxon>
        <taxon>Sarcoptiformes</taxon>
        <taxon>Oribatida</taxon>
        <taxon>Brachypylina</taxon>
        <taxon>Oppioidea</taxon>
        <taxon>Oppiidae</taxon>
        <taxon>Medioppia</taxon>
    </lineage>
</organism>
<dbReference type="PANTHER" id="PTHR45857:SF4">
    <property type="entry name" value="FORMIN-LIKE PROTEIN"/>
    <property type="match status" value="1"/>
</dbReference>
<keyword evidence="2" id="KW-0175">Coiled coil</keyword>
<dbReference type="InterPro" id="IPR014767">
    <property type="entry name" value="DAD_dom"/>
</dbReference>
<dbReference type="PROSITE" id="PS51231">
    <property type="entry name" value="DAD"/>
    <property type="match status" value="1"/>
</dbReference>
<dbReference type="GO" id="GO:0008360">
    <property type="term" value="P:regulation of cell shape"/>
    <property type="evidence" value="ECO:0007669"/>
    <property type="project" value="TreeGrafter"/>
</dbReference>
<accession>A0A7R9L3M4</accession>
<dbReference type="SMART" id="SM00498">
    <property type="entry name" value="FH2"/>
    <property type="match status" value="1"/>
</dbReference>
<dbReference type="GO" id="GO:0016477">
    <property type="term" value="P:cell migration"/>
    <property type="evidence" value="ECO:0007669"/>
    <property type="project" value="TreeGrafter"/>
</dbReference>
<evidence type="ECO:0000313" key="5">
    <source>
        <dbReference type="EMBL" id="CAD7634251.1"/>
    </source>
</evidence>
<dbReference type="Pfam" id="PF23743">
    <property type="entry name" value="Beta-prop_BBS7"/>
    <property type="match status" value="1"/>
</dbReference>
<dbReference type="OrthoDB" id="1668162at2759"/>
<dbReference type="SUPFAM" id="SSF101447">
    <property type="entry name" value="Formin homology 2 domain (FH2 domain)"/>
    <property type="match status" value="1"/>
</dbReference>
<dbReference type="InterPro" id="IPR036322">
    <property type="entry name" value="WD40_repeat_dom_sf"/>
</dbReference>
<proteinExistence type="inferred from homology"/>
<dbReference type="GO" id="GO:0030866">
    <property type="term" value="P:cortical actin cytoskeleton organization"/>
    <property type="evidence" value="ECO:0007669"/>
    <property type="project" value="TreeGrafter"/>
</dbReference>
<dbReference type="GO" id="GO:0005829">
    <property type="term" value="C:cytosol"/>
    <property type="evidence" value="ECO:0007669"/>
    <property type="project" value="TreeGrafter"/>
</dbReference>
<dbReference type="InterPro" id="IPR056332">
    <property type="entry name" value="Beta-prop_BBS7"/>
</dbReference>
<feature type="coiled-coil region" evidence="2">
    <location>
        <begin position="184"/>
        <end position="218"/>
    </location>
</feature>
<dbReference type="PANTHER" id="PTHR45857">
    <property type="entry name" value="FORMIN-LIKE PROTEIN"/>
    <property type="match status" value="1"/>
</dbReference>
<gene>
    <name evidence="5" type="ORF">OSB1V03_LOCUS14647</name>
</gene>
<keyword evidence="6" id="KW-1185">Reference proteome</keyword>
<dbReference type="InterPro" id="IPR043592">
    <property type="entry name" value="FMNL_animal"/>
</dbReference>
<dbReference type="GO" id="GO:0051015">
    <property type="term" value="F:actin filament binding"/>
    <property type="evidence" value="ECO:0007669"/>
    <property type="project" value="TreeGrafter"/>
</dbReference>
<sequence length="745" mass="85373">LVPVLACQDRLLRIIKDSSCQYEIEISGIPNALLWMHYSANGVTETLVCYGTLDGKVALVSIDFSKKPLEPLHKWEIPDKGSKPSVTCISIADSAAELYVGRSDGNVEIWSFAETLNENGEEMIDLSLAPILRDQHNCGESLTSLLVCNYGNLILGSTFTGVIFGLTRNEMINQKLNPNYLLISKDMAMKIEGLRDECERLEQKLAQERERYQEMTTKGGSDDLETSDKTYNTKYKLPTFNWVPLKPNQVKGTIFNEFHNEDKILKAVNFDHFEEQFKLGTKPELMRKNSVSTLNASKRFKLPEKVSLLEHNRLRNMAISMRKIDIDTDSVVRAINSFDTNCLTAEYLEVLLRMIPNADEAKAYREYERSGRLLDEMNEVDKFLFHISKIERLEQKLKIMFYMTSLVQPNQSREESIVSQCRSRIAVITEAARLLRKSQGIRMILEHVLVFGNYLNCSTRTIATAPAYGFKLTTLDLISETKSSVDRSRSLLHYISDHILNSAENGPKPIRVNPFVTLGKNSGHMSGTDTLENIKMPFDLEKLLTAVERATVVSMETCVLEVIDLEKGMELCKQELQLRNSSGLANNQATQHLRQFISNKSPELQALREDLKRAQHEYNECVEYFGESTKLMESSNQLFGTFTRFLKNFKQCQSDNITAQRKKFEEELRQQILEKQQKSPEKEASNEVKVREKRLLKQDEVYNGALEDILLGLKNEPYRRADAVRRSQRRKQENIRLSSTELMEM</sequence>
<dbReference type="Gene3D" id="1.20.58.2220">
    <property type="entry name" value="Formin, FH2 domain"/>
    <property type="match status" value="1"/>
</dbReference>
<dbReference type="AlphaFoldDB" id="A0A7R9L3M4"/>
<reference evidence="5" key="1">
    <citation type="submission" date="2020-11" db="EMBL/GenBank/DDBJ databases">
        <authorList>
            <person name="Tran Van P."/>
        </authorList>
    </citation>
    <scope>NUCLEOTIDE SEQUENCE</scope>
</reference>
<protein>
    <submittedName>
        <fullName evidence="5">Uncharacterized protein</fullName>
    </submittedName>
</protein>
<feature type="domain" description="DAD" evidence="3">
    <location>
        <begin position="699"/>
        <end position="732"/>
    </location>
</feature>
<evidence type="ECO:0000256" key="1">
    <source>
        <dbReference type="ARBA" id="ARBA00023449"/>
    </source>
</evidence>
<dbReference type="PROSITE" id="PS51444">
    <property type="entry name" value="FH2"/>
    <property type="match status" value="1"/>
</dbReference>
<evidence type="ECO:0000259" key="3">
    <source>
        <dbReference type="PROSITE" id="PS51231"/>
    </source>
</evidence>
<dbReference type="EMBL" id="CAJPIZ010014270">
    <property type="protein sequence ID" value="CAG2114681.1"/>
    <property type="molecule type" value="Genomic_DNA"/>
</dbReference>
<evidence type="ECO:0000259" key="4">
    <source>
        <dbReference type="PROSITE" id="PS51444"/>
    </source>
</evidence>
<feature type="domain" description="FH2" evidence="4">
    <location>
        <begin position="227"/>
        <end position="675"/>
    </location>
</feature>
<evidence type="ECO:0000313" key="6">
    <source>
        <dbReference type="Proteomes" id="UP000759131"/>
    </source>
</evidence>
<dbReference type="SUPFAM" id="SSF50978">
    <property type="entry name" value="WD40 repeat-like"/>
    <property type="match status" value="1"/>
</dbReference>
<dbReference type="Pfam" id="PF02181">
    <property type="entry name" value="FH2"/>
    <property type="match status" value="1"/>
</dbReference>
<dbReference type="Proteomes" id="UP000759131">
    <property type="component" value="Unassembled WGS sequence"/>
</dbReference>
<evidence type="ECO:0000256" key="2">
    <source>
        <dbReference type="SAM" id="Coils"/>
    </source>
</evidence>
<dbReference type="EMBL" id="OC868845">
    <property type="protein sequence ID" value="CAD7634251.1"/>
    <property type="molecule type" value="Genomic_DNA"/>
</dbReference>
<dbReference type="InterPro" id="IPR015425">
    <property type="entry name" value="FH2_Formin"/>
</dbReference>
<comment type="similarity">
    <text evidence="1">Belongs to the formin homology family.</text>
</comment>